<protein>
    <recommendedName>
        <fullName evidence="4">Aminotransferase class III-fold pyridoxal phosphate-dependent enzyme</fullName>
    </recommendedName>
</protein>
<dbReference type="GO" id="GO:0008483">
    <property type="term" value="F:transaminase activity"/>
    <property type="evidence" value="ECO:0007669"/>
    <property type="project" value="InterPro"/>
</dbReference>
<dbReference type="SUPFAM" id="SSF53383">
    <property type="entry name" value="PLP-dependent transferases"/>
    <property type="match status" value="1"/>
</dbReference>
<dbReference type="InterPro" id="IPR015424">
    <property type="entry name" value="PyrdxlP-dep_Trfase"/>
</dbReference>
<feature type="non-terminal residue" evidence="3">
    <location>
        <position position="182"/>
    </location>
</feature>
<dbReference type="EMBL" id="UINC01165642">
    <property type="protein sequence ID" value="SVD67150.1"/>
    <property type="molecule type" value="Genomic_DNA"/>
</dbReference>
<evidence type="ECO:0000256" key="2">
    <source>
        <dbReference type="ARBA" id="ARBA00022898"/>
    </source>
</evidence>
<dbReference type="Gene3D" id="3.90.1150.10">
    <property type="entry name" value="Aspartate Aminotransferase, domain 1"/>
    <property type="match status" value="1"/>
</dbReference>
<dbReference type="InterPro" id="IPR050103">
    <property type="entry name" value="Class-III_PLP-dep_AT"/>
</dbReference>
<organism evidence="3">
    <name type="scientific">marine metagenome</name>
    <dbReference type="NCBI Taxonomy" id="408172"/>
    <lineage>
        <taxon>unclassified sequences</taxon>
        <taxon>metagenomes</taxon>
        <taxon>ecological metagenomes</taxon>
    </lineage>
</organism>
<dbReference type="InterPro" id="IPR015422">
    <property type="entry name" value="PyrdxlP-dep_Trfase_small"/>
</dbReference>
<evidence type="ECO:0000313" key="3">
    <source>
        <dbReference type="EMBL" id="SVD67150.1"/>
    </source>
</evidence>
<reference evidence="3" key="1">
    <citation type="submission" date="2018-05" db="EMBL/GenBank/DDBJ databases">
        <authorList>
            <person name="Lanie J.A."/>
            <person name="Ng W.-L."/>
            <person name="Kazmierczak K.M."/>
            <person name="Andrzejewski T.M."/>
            <person name="Davidsen T.M."/>
            <person name="Wayne K.J."/>
            <person name="Tettelin H."/>
            <person name="Glass J.I."/>
            <person name="Rusch D."/>
            <person name="Podicherti R."/>
            <person name="Tsui H.-C.T."/>
            <person name="Winkler M.E."/>
        </authorList>
    </citation>
    <scope>NUCLEOTIDE SEQUENCE</scope>
</reference>
<accession>A0A382X8E8</accession>
<dbReference type="Pfam" id="PF00202">
    <property type="entry name" value="Aminotran_3"/>
    <property type="match status" value="1"/>
</dbReference>
<comment type="cofactor">
    <cofactor evidence="1">
        <name>pyridoxal 5'-phosphate</name>
        <dbReference type="ChEBI" id="CHEBI:597326"/>
    </cofactor>
</comment>
<evidence type="ECO:0000256" key="1">
    <source>
        <dbReference type="ARBA" id="ARBA00001933"/>
    </source>
</evidence>
<dbReference type="InterPro" id="IPR005814">
    <property type="entry name" value="Aminotrans_3"/>
</dbReference>
<name>A0A382X8E8_9ZZZZ</name>
<proteinExistence type="predicted"/>
<evidence type="ECO:0008006" key="4">
    <source>
        <dbReference type="Google" id="ProtNLM"/>
    </source>
</evidence>
<gene>
    <name evidence="3" type="ORF">METZ01_LOCUS420004</name>
</gene>
<dbReference type="Gene3D" id="3.40.640.10">
    <property type="entry name" value="Type I PLP-dependent aspartate aminotransferase-like (Major domain)"/>
    <property type="match status" value="1"/>
</dbReference>
<dbReference type="GO" id="GO:0030170">
    <property type="term" value="F:pyridoxal phosphate binding"/>
    <property type="evidence" value="ECO:0007669"/>
    <property type="project" value="InterPro"/>
</dbReference>
<dbReference type="PANTHER" id="PTHR11986">
    <property type="entry name" value="AMINOTRANSFERASE CLASS III"/>
    <property type="match status" value="1"/>
</dbReference>
<dbReference type="InterPro" id="IPR015421">
    <property type="entry name" value="PyrdxlP-dep_Trfase_major"/>
</dbReference>
<sequence length="182" mass="20519">MSGRDFSHKPIEVDKVSTKYRTIKTSIPVPESIPLLKKMYSLEAQAMHGQFPMIWDKADDFQIFDKWGNIWIDFTSTIFVANAGHGNKNIVKALKGVLYKPLLHTYTYASQERIDYLDYLIANTPKQFEKAFLLSAGTEATEAAFKLMRLNGKKKGKRNGGVICFNGAFHGRTMGAQMMTGN</sequence>
<dbReference type="GO" id="GO:0042802">
    <property type="term" value="F:identical protein binding"/>
    <property type="evidence" value="ECO:0007669"/>
    <property type="project" value="TreeGrafter"/>
</dbReference>
<dbReference type="AlphaFoldDB" id="A0A382X8E8"/>
<keyword evidence="2" id="KW-0663">Pyridoxal phosphate</keyword>